<reference evidence="2 3" key="1">
    <citation type="submission" date="2022-09" db="EMBL/GenBank/DDBJ databases">
        <authorList>
            <person name="Palmer J.M."/>
        </authorList>
    </citation>
    <scope>NUCLEOTIDE SEQUENCE [LARGE SCALE GENOMIC DNA]</scope>
    <source>
        <strain evidence="2 3">DSM 7382</strain>
    </source>
</reference>
<proteinExistence type="predicted"/>
<comment type="caution">
    <text evidence="2">The sequence shown here is derived from an EMBL/GenBank/DDBJ whole genome shotgun (WGS) entry which is preliminary data.</text>
</comment>
<dbReference type="Proteomes" id="UP001385951">
    <property type="component" value="Unassembled WGS sequence"/>
</dbReference>
<dbReference type="EMBL" id="JASBNA010000042">
    <property type="protein sequence ID" value="KAK7681209.1"/>
    <property type="molecule type" value="Genomic_DNA"/>
</dbReference>
<protein>
    <submittedName>
        <fullName evidence="2">Uncharacterized protein</fullName>
    </submittedName>
</protein>
<dbReference type="AlphaFoldDB" id="A0AAW0FNS3"/>
<name>A0AAW0FNS3_9APHY</name>
<evidence type="ECO:0000256" key="1">
    <source>
        <dbReference type="SAM" id="MobiDB-lite"/>
    </source>
</evidence>
<organism evidence="2 3">
    <name type="scientific">Cerrena zonata</name>
    <dbReference type="NCBI Taxonomy" id="2478898"/>
    <lineage>
        <taxon>Eukaryota</taxon>
        <taxon>Fungi</taxon>
        <taxon>Dikarya</taxon>
        <taxon>Basidiomycota</taxon>
        <taxon>Agaricomycotina</taxon>
        <taxon>Agaricomycetes</taxon>
        <taxon>Polyporales</taxon>
        <taxon>Cerrenaceae</taxon>
        <taxon>Cerrena</taxon>
    </lineage>
</organism>
<accession>A0AAW0FNS3</accession>
<feature type="region of interest" description="Disordered" evidence="1">
    <location>
        <begin position="76"/>
        <end position="97"/>
    </location>
</feature>
<evidence type="ECO:0000313" key="2">
    <source>
        <dbReference type="EMBL" id="KAK7681209.1"/>
    </source>
</evidence>
<sequence>MPFIVPFSVKAALTTGAIIGGTVAVINNREKLYEVAAEFLEKGAEFCRERSKTQPIETPAYALEYQDGEYSNFDEEGNFIDGVDEGSETDEMTTPDTTDIDSDFDLLRITTRDYMSEDIDVSDFVNWRYLLQHFHQPHRHFFY</sequence>
<keyword evidence="3" id="KW-1185">Reference proteome</keyword>
<gene>
    <name evidence="2" type="ORF">QCA50_015595</name>
</gene>
<evidence type="ECO:0000313" key="3">
    <source>
        <dbReference type="Proteomes" id="UP001385951"/>
    </source>
</evidence>